<dbReference type="GO" id="GO:0008324">
    <property type="term" value="F:monoatomic cation transmembrane transporter activity"/>
    <property type="evidence" value="ECO:0007669"/>
    <property type="project" value="InterPro"/>
</dbReference>
<protein>
    <submittedName>
        <fullName evidence="2">TrkA domain protein</fullName>
    </submittedName>
</protein>
<dbReference type="Gene3D" id="3.30.70.1450">
    <property type="entry name" value="Regulator of K+ conductance, C-terminal domain"/>
    <property type="match status" value="1"/>
</dbReference>
<dbReference type="InterPro" id="IPR006037">
    <property type="entry name" value="RCK_C"/>
</dbReference>
<dbReference type="EMBL" id="CACVAR010000053">
    <property type="protein sequence ID" value="CAA6799638.1"/>
    <property type="molecule type" value="Genomic_DNA"/>
</dbReference>
<dbReference type="Pfam" id="PF02080">
    <property type="entry name" value="TrkA_C"/>
    <property type="match status" value="1"/>
</dbReference>
<organism evidence="2">
    <name type="scientific">uncultured Sulfurovum sp</name>
    <dbReference type="NCBI Taxonomy" id="269237"/>
    <lineage>
        <taxon>Bacteria</taxon>
        <taxon>Pseudomonadati</taxon>
        <taxon>Campylobacterota</taxon>
        <taxon>Epsilonproteobacteria</taxon>
        <taxon>Campylobacterales</taxon>
        <taxon>Sulfurovaceae</taxon>
        <taxon>Sulfurovum</taxon>
        <taxon>environmental samples</taxon>
    </lineage>
</organism>
<gene>
    <name evidence="2" type="ORF">HELGO_WM31307</name>
</gene>
<sequence length="472" mass="55431">MKNVLILASGLMAKNFVQWVGTSRIDTNQYYITCTKEEIDTCASSVDNITYIDIDPTSYMRVKNMMEDKNFSTIFIVIEDRKEAEFAYRNIRLIRPKSFVVFVSNWDDIKFDDDNLTMLNVNDIVASNLYEKLPNVPLIAQNIGLGHGEIMEILIPFGSSFAYRHIGAISHRKWKIVALYRKEKQMFTNSATMLQPNDRLIVIGNPLVLEEVYKKVNRRQGVFPEPFGKNLYLLVNMQQPKEDILIQVNEAIFLSNQLKKTKLYIRLIHSSNLAWISEIRSLQTDDIQVLVTFRDSKIFQDIDYDISQYEVGLFLLEREHFFHKKYKHYIMDYKRPIYLFGEKSLYNIKQALILIGDEIEMESLSTSIFDFSDSLDLELSLCDYSPEGDFQDNTKIIEHYETLSRLYNFKVAFEKKRVNPIRELLKHEEVLHVRPFMKELKKFSIFKLFSTRSSSYIMSIKKHPQLLIPVDN</sequence>
<dbReference type="GO" id="GO:0006813">
    <property type="term" value="P:potassium ion transport"/>
    <property type="evidence" value="ECO:0007669"/>
    <property type="project" value="InterPro"/>
</dbReference>
<dbReference type="AlphaFoldDB" id="A0A6S6RWI1"/>
<name>A0A6S6RWI1_9BACT</name>
<dbReference type="PROSITE" id="PS51202">
    <property type="entry name" value="RCK_C"/>
    <property type="match status" value="1"/>
</dbReference>
<dbReference type="InterPro" id="IPR036721">
    <property type="entry name" value="RCK_C_sf"/>
</dbReference>
<evidence type="ECO:0000259" key="1">
    <source>
        <dbReference type="PROSITE" id="PS51202"/>
    </source>
</evidence>
<feature type="domain" description="RCK C-terminal" evidence="1">
    <location>
        <begin position="138"/>
        <end position="218"/>
    </location>
</feature>
<evidence type="ECO:0000313" key="2">
    <source>
        <dbReference type="EMBL" id="CAA6799638.1"/>
    </source>
</evidence>
<dbReference type="SUPFAM" id="SSF116726">
    <property type="entry name" value="TrkA C-terminal domain-like"/>
    <property type="match status" value="1"/>
</dbReference>
<accession>A0A6S6RWI1</accession>
<proteinExistence type="predicted"/>
<reference evidence="2" key="1">
    <citation type="submission" date="2020-01" db="EMBL/GenBank/DDBJ databases">
        <authorList>
            <person name="Meier V. D."/>
            <person name="Meier V D."/>
        </authorList>
    </citation>
    <scope>NUCLEOTIDE SEQUENCE</scope>
    <source>
        <strain evidence="2">HLG_WM_MAG_03</strain>
    </source>
</reference>